<dbReference type="Proteomes" id="UP000017836">
    <property type="component" value="Unassembled WGS sequence"/>
</dbReference>
<evidence type="ECO:0000313" key="2">
    <source>
        <dbReference type="EMBL" id="ERN14182.1"/>
    </source>
</evidence>
<proteinExistence type="predicted"/>
<dbReference type="Gene3D" id="2.40.70.10">
    <property type="entry name" value="Acid Proteases"/>
    <property type="match status" value="1"/>
</dbReference>
<dbReference type="SUPFAM" id="SSF50630">
    <property type="entry name" value="Acid proteases"/>
    <property type="match status" value="1"/>
</dbReference>
<keyword evidence="3" id="KW-1185">Reference proteome</keyword>
<dbReference type="HOGENOM" id="CLU_931714_0_0_1"/>
<dbReference type="EMBL" id="KI392557">
    <property type="protein sequence ID" value="ERN14182.1"/>
    <property type="molecule type" value="Genomic_DNA"/>
</dbReference>
<protein>
    <submittedName>
        <fullName evidence="2">Uncharacterized protein</fullName>
    </submittedName>
</protein>
<evidence type="ECO:0000313" key="3">
    <source>
        <dbReference type="Proteomes" id="UP000017836"/>
    </source>
</evidence>
<dbReference type="InterPro" id="IPR021109">
    <property type="entry name" value="Peptidase_aspartic_dom_sf"/>
</dbReference>
<dbReference type="eggNOG" id="KOG0017">
    <property type="taxonomic scope" value="Eukaryota"/>
</dbReference>
<dbReference type="AlphaFoldDB" id="U5CYG8"/>
<dbReference type="Pfam" id="PF08284">
    <property type="entry name" value="RVP_2"/>
    <property type="match status" value="1"/>
</dbReference>
<dbReference type="CDD" id="cd00303">
    <property type="entry name" value="retropepsin_like"/>
    <property type="match status" value="1"/>
</dbReference>
<sequence>MEVLASLEVSQNSKIARRKRNSAPNLVSKPDHSGMAEGTRISKLDETVSQLKDTSIQHGQLMSNLQETTARQNQHLNDLYHKIIAMDMKSCKGVAGIYLSFREGLNQAFTTNCLVGGLNEEIRLNVKMFKPNSLSTAIGLARLQEEKIRAKKRVTRFDGGKTQRHSGGRRNHDRRVVVASTPSLPEISLHAIAEASAPQTMYITSTLNCHQLVILIDSGNTHSFLDAAVVKKIGVTAHGGGALEVMVGNGHKLKSERRCPAVKVFIQGLEVIIEFYIIQLGGYDAMLGANWLRMLSLIL</sequence>
<evidence type="ECO:0000256" key="1">
    <source>
        <dbReference type="SAM" id="MobiDB-lite"/>
    </source>
</evidence>
<feature type="region of interest" description="Disordered" evidence="1">
    <location>
        <begin position="14"/>
        <end position="37"/>
    </location>
</feature>
<gene>
    <name evidence="2" type="ORF">AMTR_s00033p00052000</name>
</gene>
<organism evidence="2 3">
    <name type="scientific">Amborella trichopoda</name>
    <dbReference type="NCBI Taxonomy" id="13333"/>
    <lineage>
        <taxon>Eukaryota</taxon>
        <taxon>Viridiplantae</taxon>
        <taxon>Streptophyta</taxon>
        <taxon>Embryophyta</taxon>
        <taxon>Tracheophyta</taxon>
        <taxon>Spermatophyta</taxon>
        <taxon>Magnoliopsida</taxon>
        <taxon>Amborellales</taxon>
        <taxon>Amborellaceae</taxon>
        <taxon>Amborella</taxon>
    </lineage>
</organism>
<reference evidence="3" key="1">
    <citation type="journal article" date="2013" name="Science">
        <title>The Amborella genome and the evolution of flowering plants.</title>
        <authorList>
            <consortium name="Amborella Genome Project"/>
        </authorList>
    </citation>
    <scope>NUCLEOTIDE SEQUENCE [LARGE SCALE GENOMIC DNA]</scope>
</reference>
<dbReference type="Gramene" id="ERN14182">
    <property type="protein sequence ID" value="ERN14182"/>
    <property type="gene ID" value="AMTR_s00033p00052000"/>
</dbReference>
<accession>U5CYG8</accession>
<name>U5CYG8_AMBTC</name>